<organism evidence="12 13">
    <name type="scientific">Phlyctema vagabunda</name>
    <dbReference type="NCBI Taxonomy" id="108571"/>
    <lineage>
        <taxon>Eukaryota</taxon>
        <taxon>Fungi</taxon>
        <taxon>Dikarya</taxon>
        <taxon>Ascomycota</taxon>
        <taxon>Pezizomycotina</taxon>
        <taxon>Leotiomycetes</taxon>
        <taxon>Helotiales</taxon>
        <taxon>Dermateaceae</taxon>
        <taxon>Phlyctema</taxon>
    </lineage>
</organism>
<dbReference type="PANTHER" id="PTHR21330:SF1">
    <property type="entry name" value="E3 SUMO-PROTEIN LIGASE NSE2"/>
    <property type="match status" value="1"/>
</dbReference>
<reference evidence="12 13" key="1">
    <citation type="submission" date="2024-06" db="EMBL/GenBank/DDBJ databases">
        <title>Complete genome of Phlyctema vagabunda strain 19-DSS-EL-015.</title>
        <authorList>
            <person name="Fiorenzani C."/>
        </authorList>
    </citation>
    <scope>NUCLEOTIDE SEQUENCE [LARGE SCALE GENOMIC DNA]</scope>
    <source>
        <strain evidence="12 13">19-DSS-EL-015</strain>
    </source>
</reference>
<feature type="compositionally biased region" description="Acidic residues" evidence="10">
    <location>
        <begin position="432"/>
        <end position="443"/>
    </location>
</feature>
<feature type="compositionally biased region" description="Basic and acidic residues" evidence="10">
    <location>
        <begin position="89"/>
        <end position="120"/>
    </location>
</feature>
<feature type="region of interest" description="Disordered" evidence="10">
    <location>
        <begin position="276"/>
        <end position="307"/>
    </location>
</feature>
<evidence type="ECO:0000259" key="11">
    <source>
        <dbReference type="Pfam" id="PF11789"/>
    </source>
</evidence>
<evidence type="ECO:0000256" key="1">
    <source>
        <dbReference type="ARBA" id="ARBA00004123"/>
    </source>
</evidence>
<protein>
    <submittedName>
        <fullName evidence="12">Chromosomal organization and DNA repair protein</fullName>
    </submittedName>
</protein>
<dbReference type="InterPro" id="IPR013083">
    <property type="entry name" value="Znf_RING/FYVE/PHD"/>
</dbReference>
<feature type="compositionally biased region" description="Acidic residues" evidence="10">
    <location>
        <begin position="298"/>
        <end position="307"/>
    </location>
</feature>
<dbReference type="InterPro" id="IPR026846">
    <property type="entry name" value="Nse2(Mms21)"/>
</dbReference>
<sequence>MSSRRGLLSRGRRDGSTVSSPATRRPRESEAPTSRNGATPLPDYQAPSCPLNAKAKRDLEELYSNRSTEKYKKHLQAAKQSVTASAVEPNDRLHERQERLKQYAEKRRQPGRENEDKTDAEMEEQEYTEDLEKKVEALTTKAEKALRELIDYSDELAAQDDVIRRVNQQIPMYDPQASAEARRRRRARANGSDAEDDEDAEESSAEDTQVLSAVEILKQLQEEHSTTYSEKTMREKYATNNDYVGFKRAVHDAQHPGPDAPPVPRAGTWFPGEIDSNVLSNPGASQRRRLANRTDNTQNEDDSEDEDEDMIIAGITTSLKCPLTLKLMVEPYSSNKCPHSFEKGPIVEYVRKEAVVYNPDPRRRAPMTGPKTVKCPQAGCEAMLGLNDFHADPLLKRQCQRAAKAEAAEFDEDNDEDDGDDLRPRGTQQNAEEVDDDAEDVVDKDEARKQTLLRVKRERLSSRGPSMTLSRQGRAPDDSSSEPDEDEIDEI</sequence>
<evidence type="ECO:0000256" key="6">
    <source>
        <dbReference type="ARBA" id="ARBA00022771"/>
    </source>
</evidence>
<evidence type="ECO:0000313" key="12">
    <source>
        <dbReference type="EMBL" id="KAL3421848.1"/>
    </source>
</evidence>
<evidence type="ECO:0000256" key="7">
    <source>
        <dbReference type="ARBA" id="ARBA00022786"/>
    </source>
</evidence>
<feature type="domain" description="SP-RING-type" evidence="11">
    <location>
        <begin position="308"/>
        <end position="381"/>
    </location>
</feature>
<accession>A0ABR4PEU3</accession>
<gene>
    <name evidence="12" type="ORF">PVAG01_06004</name>
</gene>
<comment type="pathway">
    <text evidence="2">Protein modification; protein sumoylation.</text>
</comment>
<evidence type="ECO:0000256" key="8">
    <source>
        <dbReference type="ARBA" id="ARBA00022833"/>
    </source>
</evidence>
<evidence type="ECO:0000256" key="9">
    <source>
        <dbReference type="ARBA" id="ARBA00023242"/>
    </source>
</evidence>
<keyword evidence="13" id="KW-1185">Reference proteome</keyword>
<keyword evidence="4" id="KW-0808">Transferase</keyword>
<dbReference type="PANTHER" id="PTHR21330">
    <property type="entry name" value="E3 SUMO-PROTEIN LIGASE NSE2"/>
    <property type="match status" value="1"/>
</dbReference>
<dbReference type="InterPro" id="IPR004181">
    <property type="entry name" value="Znf_MIZ"/>
</dbReference>
<dbReference type="EMBL" id="JBFCZG010000005">
    <property type="protein sequence ID" value="KAL3421848.1"/>
    <property type="molecule type" value="Genomic_DNA"/>
</dbReference>
<evidence type="ECO:0000256" key="5">
    <source>
        <dbReference type="ARBA" id="ARBA00022723"/>
    </source>
</evidence>
<feature type="compositionally biased region" description="Acidic residues" evidence="10">
    <location>
        <begin position="193"/>
        <end position="205"/>
    </location>
</feature>
<dbReference type="SUPFAM" id="SSF57850">
    <property type="entry name" value="RING/U-box"/>
    <property type="match status" value="1"/>
</dbReference>
<comment type="similarity">
    <text evidence="3">Belongs to the NSE2 family.</text>
</comment>
<proteinExistence type="inferred from homology"/>
<dbReference type="Pfam" id="PF11789">
    <property type="entry name" value="zf-Nse"/>
    <property type="match status" value="1"/>
</dbReference>
<dbReference type="CDD" id="cd16651">
    <property type="entry name" value="SPL-RING_NSE2"/>
    <property type="match status" value="1"/>
</dbReference>
<feature type="region of interest" description="Disordered" evidence="10">
    <location>
        <begin position="166"/>
        <end position="212"/>
    </location>
</feature>
<keyword evidence="9" id="KW-0539">Nucleus</keyword>
<feature type="compositionally biased region" description="Acidic residues" evidence="10">
    <location>
        <begin position="479"/>
        <end position="491"/>
    </location>
</feature>
<feature type="region of interest" description="Disordered" evidence="10">
    <location>
        <begin position="1"/>
        <end position="131"/>
    </location>
</feature>
<comment type="caution">
    <text evidence="12">The sequence shown here is derived from an EMBL/GenBank/DDBJ whole genome shotgun (WGS) entry which is preliminary data.</text>
</comment>
<name>A0ABR4PEU3_9HELO</name>
<keyword evidence="6" id="KW-0863">Zinc-finger</keyword>
<feature type="region of interest" description="Disordered" evidence="10">
    <location>
        <begin position="406"/>
        <end position="491"/>
    </location>
</feature>
<keyword evidence="5" id="KW-0479">Metal-binding</keyword>
<keyword evidence="8" id="KW-0862">Zinc</keyword>
<dbReference type="Proteomes" id="UP001629113">
    <property type="component" value="Unassembled WGS sequence"/>
</dbReference>
<evidence type="ECO:0000313" key="13">
    <source>
        <dbReference type="Proteomes" id="UP001629113"/>
    </source>
</evidence>
<feature type="compositionally biased region" description="Acidic residues" evidence="10">
    <location>
        <begin position="408"/>
        <end position="420"/>
    </location>
</feature>
<evidence type="ECO:0000256" key="3">
    <source>
        <dbReference type="ARBA" id="ARBA00008212"/>
    </source>
</evidence>
<evidence type="ECO:0000256" key="4">
    <source>
        <dbReference type="ARBA" id="ARBA00022679"/>
    </source>
</evidence>
<comment type="subcellular location">
    <subcellularLocation>
        <location evidence="1">Nucleus</location>
    </subcellularLocation>
</comment>
<keyword evidence="7" id="KW-0833">Ubl conjugation pathway</keyword>
<dbReference type="Gene3D" id="3.30.40.10">
    <property type="entry name" value="Zinc/RING finger domain, C3HC4 (zinc finger)"/>
    <property type="match status" value="1"/>
</dbReference>
<evidence type="ECO:0000256" key="2">
    <source>
        <dbReference type="ARBA" id="ARBA00004718"/>
    </source>
</evidence>
<evidence type="ECO:0000256" key="10">
    <source>
        <dbReference type="SAM" id="MobiDB-lite"/>
    </source>
</evidence>